<accession>A0A4Y7TES7</accession>
<protein>
    <submittedName>
        <fullName evidence="1">Uncharacterized protein</fullName>
    </submittedName>
</protein>
<name>A0A4Y7TES7_COPMI</name>
<evidence type="ECO:0000313" key="1">
    <source>
        <dbReference type="EMBL" id="TEB32511.1"/>
    </source>
</evidence>
<reference evidence="1 2" key="1">
    <citation type="journal article" date="2019" name="Nat. Ecol. Evol.">
        <title>Megaphylogeny resolves global patterns of mushroom evolution.</title>
        <authorList>
            <person name="Varga T."/>
            <person name="Krizsan K."/>
            <person name="Foldi C."/>
            <person name="Dima B."/>
            <person name="Sanchez-Garcia M."/>
            <person name="Sanchez-Ramirez S."/>
            <person name="Szollosi G.J."/>
            <person name="Szarkandi J.G."/>
            <person name="Papp V."/>
            <person name="Albert L."/>
            <person name="Andreopoulos W."/>
            <person name="Angelini C."/>
            <person name="Antonin V."/>
            <person name="Barry K.W."/>
            <person name="Bougher N.L."/>
            <person name="Buchanan P."/>
            <person name="Buyck B."/>
            <person name="Bense V."/>
            <person name="Catcheside P."/>
            <person name="Chovatia M."/>
            <person name="Cooper J."/>
            <person name="Damon W."/>
            <person name="Desjardin D."/>
            <person name="Finy P."/>
            <person name="Geml J."/>
            <person name="Haridas S."/>
            <person name="Hughes K."/>
            <person name="Justo A."/>
            <person name="Karasinski D."/>
            <person name="Kautmanova I."/>
            <person name="Kiss B."/>
            <person name="Kocsube S."/>
            <person name="Kotiranta H."/>
            <person name="LaButti K.M."/>
            <person name="Lechner B.E."/>
            <person name="Liimatainen K."/>
            <person name="Lipzen A."/>
            <person name="Lukacs Z."/>
            <person name="Mihaltcheva S."/>
            <person name="Morgado L.N."/>
            <person name="Niskanen T."/>
            <person name="Noordeloos M.E."/>
            <person name="Ohm R.A."/>
            <person name="Ortiz-Santana B."/>
            <person name="Ovrebo C."/>
            <person name="Racz N."/>
            <person name="Riley R."/>
            <person name="Savchenko A."/>
            <person name="Shiryaev A."/>
            <person name="Soop K."/>
            <person name="Spirin V."/>
            <person name="Szebenyi C."/>
            <person name="Tomsovsky M."/>
            <person name="Tulloss R.E."/>
            <person name="Uehling J."/>
            <person name="Grigoriev I.V."/>
            <person name="Vagvolgyi C."/>
            <person name="Papp T."/>
            <person name="Martin F.M."/>
            <person name="Miettinen O."/>
            <person name="Hibbett D.S."/>
            <person name="Nagy L.G."/>
        </authorList>
    </citation>
    <scope>NUCLEOTIDE SEQUENCE [LARGE SCALE GENOMIC DNA]</scope>
    <source>
        <strain evidence="1 2">FP101781</strain>
    </source>
</reference>
<gene>
    <name evidence="1" type="ORF">FA13DRAFT_1731723</name>
</gene>
<proteinExistence type="predicted"/>
<evidence type="ECO:0000313" key="2">
    <source>
        <dbReference type="Proteomes" id="UP000298030"/>
    </source>
</evidence>
<dbReference type="EMBL" id="QPFP01000015">
    <property type="protein sequence ID" value="TEB32511.1"/>
    <property type="molecule type" value="Genomic_DNA"/>
</dbReference>
<dbReference type="AlphaFoldDB" id="A0A4Y7TES7"/>
<organism evidence="1 2">
    <name type="scientific">Coprinellus micaceus</name>
    <name type="common">Glistening ink-cap mushroom</name>
    <name type="synonym">Coprinus micaceus</name>
    <dbReference type="NCBI Taxonomy" id="71717"/>
    <lineage>
        <taxon>Eukaryota</taxon>
        <taxon>Fungi</taxon>
        <taxon>Dikarya</taxon>
        <taxon>Basidiomycota</taxon>
        <taxon>Agaricomycotina</taxon>
        <taxon>Agaricomycetes</taxon>
        <taxon>Agaricomycetidae</taxon>
        <taxon>Agaricales</taxon>
        <taxon>Agaricineae</taxon>
        <taxon>Psathyrellaceae</taxon>
        <taxon>Coprinellus</taxon>
    </lineage>
</organism>
<comment type="caution">
    <text evidence="1">The sequence shown here is derived from an EMBL/GenBank/DDBJ whole genome shotgun (WGS) entry which is preliminary data.</text>
</comment>
<keyword evidence="2" id="KW-1185">Reference proteome</keyword>
<dbReference type="Proteomes" id="UP000298030">
    <property type="component" value="Unassembled WGS sequence"/>
</dbReference>
<sequence length="77" mass="8641">MLEDSIHRTVRSRFGYVEKKDGTHVFESTLLLPPMGYKELVSSHNDNFLGGYDCWVFTLLGGNGLRVEVARGRGGRP</sequence>